<dbReference type="InterPro" id="IPR003439">
    <property type="entry name" value="ABC_transporter-like_ATP-bd"/>
</dbReference>
<dbReference type="AlphaFoldDB" id="J9CR39"/>
<protein>
    <recommendedName>
        <fullName evidence="1">ABC transporter domain-containing protein</fullName>
    </recommendedName>
</protein>
<accession>J9CR39</accession>
<comment type="caution">
    <text evidence="2">The sequence shown here is derived from an EMBL/GenBank/DDBJ whole genome shotgun (WGS) entry which is preliminary data.</text>
</comment>
<feature type="non-terminal residue" evidence="2">
    <location>
        <position position="75"/>
    </location>
</feature>
<dbReference type="GO" id="GO:0005524">
    <property type="term" value="F:ATP binding"/>
    <property type="evidence" value="ECO:0007669"/>
    <property type="project" value="InterPro"/>
</dbReference>
<dbReference type="Pfam" id="PF00005">
    <property type="entry name" value="ABC_tran"/>
    <property type="match status" value="1"/>
</dbReference>
<dbReference type="PANTHER" id="PTHR42855">
    <property type="entry name" value="ABC TRANSPORTER ATP-BINDING SUBUNIT"/>
    <property type="match status" value="1"/>
</dbReference>
<dbReference type="GO" id="GO:0016887">
    <property type="term" value="F:ATP hydrolysis activity"/>
    <property type="evidence" value="ECO:0007669"/>
    <property type="project" value="InterPro"/>
</dbReference>
<name>J9CR39_9ZZZZ</name>
<reference evidence="2" key="1">
    <citation type="journal article" date="2012" name="PLoS ONE">
        <title>Gene sets for utilization of primary and secondary nutrition supplies in the distal gut of endangered iberian lynx.</title>
        <authorList>
            <person name="Alcaide M."/>
            <person name="Messina E."/>
            <person name="Richter M."/>
            <person name="Bargiela R."/>
            <person name="Peplies J."/>
            <person name="Huws S.A."/>
            <person name="Newbold C.J."/>
            <person name="Golyshin P.N."/>
            <person name="Simon M.A."/>
            <person name="Lopez G."/>
            <person name="Yakimov M.M."/>
            <person name="Ferrer M."/>
        </authorList>
    </citation>
    <scope>NUCLEOTIDE SEQUENCE</scope>
</reference>
<evidence type="ECO:0000259" key="1">
    <source>
        <dbReference type="Pfam" id="PF00005"/>
    </source>
</evidence>
<feature type="domain" description="ABC transporter" evidence="1">
    <location>
        <begin position="18"/>
        <end position="66"/>
    </location>
</feature>
<proteinExistence type="predicted"/>
<dbReference type="SUPFAM" id="SSF52540">
    <property type="entry name" value="P-loop containing nucleoside triphosphate hydrolases"/>
    <property type="match status" value="1"/>
</dbReference>
<dbReference type="InterPro" id="IPR051309">
    <property type="entry name" value="ABCF_ATPase"/>
</dbReference>
<sequence length="75" mass="8236">MLLSAEHLSLNFGIRQLLNNVNFYLTEGDKTGIIGINGTGKSTFLKVLAGEIEPDEGTLFRNPNIKISYLSQNPV</sequence>
<dbReference type="Gene3D" id="3.40.50.300">
    <property type="entry name" value="P-loop containing nucleotide triphosphate hydrolases"/>
    <property type="match status" value="1"/>
</dbReference>
<dbReference type="InterPro" id="IPR027417">
    <property type="entry name" value="P-loop_NTPase"/>
</dbReference>
<organism evidence="2">
    <name type="scientific">gut metagenome</name>
    <dbReference type="NCBI Taxonomy" id="749906"/>
    <lineage>
        <taxon>unclassified sequences</taxon>
        <taxon>metagenomes</taxon>
        <taxon>organismal metagenomes</taxon>
    </lineage>
</organism>
<gene>
    <name evidence="2" type="ORF">EVA_09273</name>
</gene>
<dbReference type="PANTHER" id="PTHR42855:SF1">
    <property type="entry name" value="ABC TRANSPORTER DOMAIN-CONTAINING PROTEIN"/>
    <property type="match status" value="1"/>
</dbReference>
<dbReference type="EMBL" id="AMCI01002469">
    <property type="protein sequence ID" value="EJX02621.1"/>
    <property type="molecule type" value="Genomic_DNA"/>
</dbReference>
<evidence type="ECO:0000313" key="2">
    <source>
        <dbReference type="EMBL" id="EJX02621.1"/>
    </source>
</evidence>